<organism evidence="2 3">
    <name type="scientific">Vagococcus martis</name>
    <dbReference type="NCBI Taxonomy" id="1768210"/>
    <lineage>
        <taxon>Bacteria</taxon>
        <taxon>Bacillati</taxon>
        <taxon>Bacillota</taxon>
        <taxon>Bacilli</taxon>
        <taxon>Lactobacillales</taxon>
        <taxon>Enterococcaceae</taxon>
        <taxon>Vagococcus</taxon>
    </lineage>
</organism>
<evidence type="ECO:0000313" key="2">
    <source>
        <dbReference type="EMBL" id="OPF87807.1"/>
    </source>
</evidence>
<feature type="chain" id="PRO_5012483157" description="Lipoprotein" evidence="1">
    <location>
        <begin position="27"/>
        <end position="383"/>
    </location>
</feature>
<evidence type="ECO:0000256" key="1">
    <source>
        <dbReference type="SAM" id="SignalP"/>
    </source>
</evidence>
<dbReference type="Proteomes" id="UP000189970">
    <property type="component" value="Unassembled WGS sequence"/>
</dbReference>
<evidence type="ECO:0000313" key="3">
    <source>
        <dbReference type="Proteomes" id="UP000189970"/>
    </source>
</evidence>
<dbReference type="RefSeq" id="WP_079346600.1">
    <property type="nucleotide sequence ID" value="NZ_MVAB01000001.1"/>
</dbReference>
<accession>A0A1V4DH00</accession>
<keyword evidence="3" id="KW-1185">Reference proteome</keyword>
<evidence type="ECO:0008006" key="4">
    <source>
        <dbReference type="Google" id="ProtNLM"/>
    </source>
</evidence>
<comment type="caution">
    <text evidence="2">The sequence shown here is derived from an EMBL/GenBank/DDBJ whole genome shotgun (WGS) entry which is preliminary data.</text>
</comment>
<dbReference type="AlphaFoldDB" id="A0A1V4DH00"/>
<gene>
    <name evidence="2" type="ORF">BW731_06240</name>
</gene>
<dbReference type="PROSITE" id="PS51257">
    <property type="entry name" value="PROKAR_LIPOPROTEIN"/>
    <property type="match status" value="1"/>
</dbReference>
<proteinExistence type="predicted"/>
<feature type="signal peptide" evidence="1">
    <location>
        <begin position="1"/>
        <end position="26"/>
    </location>
</feature>
<dbReference type="EMBL" id="MVAB01000001">
    <property type="protein sequence ID" value="OPF87807.1"/>
    <property type="molecule type" value="Genomic_DNA"/>
</dbReference>
<sequence length="383" mass="42862">MKKRVVKMVMLFIMGVSLVGCTGKTADEFVGRMESVNNKKHNDMTMDISLSDIEVTTENSKNPMVNMLVTQLKETKISIHNMRDSKEDSLVETNVQFDLMGMSIPMSLVGSVKKTPKMYLSTDSLSSIMEIVQSISGETLPVDQETLNSLKGKYIDISDLSENQNKTNTLTDLGKELSVNEKFNQAYAKEVVSYIKSLDANTFEKKDNKITHTFTFDEIKEMIKLSDKVIKSNDEFKTMDTTDSKTVIEDLVKGFKDVSVKLAVDTKKNAMDFKINMKPAEDANASGLKKLVMYIKVSSKSSKETVTLPSKGQIISSEEVNKLISSGQQTTNISDEEFSDFLKATKAGKENGTITEEVQKEILEAYKGILTDEQYRQLEEALK</sequence>
<reference evidence="2 3" key="1">
    <citation type="submission" date="2017-02" db="EMBL/GenBank/DDBJ databases">
        <title>Vagococcus cremeus sp. nov., isolated from the small intestine of a marten, Martes flavigula.</title>
        <authorList>
            <person name="Tak E.J."/>
            <person name="Bae J.-W."/>
        </authorList>
    </citation>
    <scope>NUCLEOTIDE SEQUENCE [LARGE SCALE GENOMIC DNA]</scope>
    <source>
        <strain evidence="2 3">D7T301</strain>
    </source>
</reference>
<keyword evidence="1" id="KW-0732">Signal</keyword>
<name>A0A1V4DH00_9ENTE</name>
<protein>
    <recommendedName>
        <fullName evidence="4">Lipoprotein</fullName>
    </recommendedName>
</protein>